<dbReference type="EMBL" id="CACVKT020000809">
    <property type="protein sequence ID" value="CAC5363249.1"/>
    <property type="molecule type" value="Genomic_DNA"/>
</dbReference>
<evidence type="ECO:0000313" key="9">
    <source>
        <dbReference type="Proteomes" id="UP000507470"/>
    </source>
</evidence>
<evidence type="ECO:0000256" key="2">
    <source>
        <dbReference type="ARBA" id="ARBA00022771"/>
    </source>
</evidence>
<dbReference type="GO" id="GO:0003677">
    <property type="term" value="F:DNA binding"/>
    <property type="evidence" value="ECO:0007669"/>
    <property type="project" value="UniProtKB-UniRule"/>
</dbReference>
<dbReference type="Pfam" id="PF05485">
    <property type="entry name" value="THAP"/>
    <property type="match status" value="1"/>
</dbReference>
<dbReference type="PANTHER" id="PTHR46927:SF3">
    <property type="entry name" value="THAP-TYPE DOMAIN-CONTAINING PROTEIN"/>
    <property type="match status" value="1"/>
</dbReference>
<feature type="domain" description="THAP-type" evidence="7">
    <location>
        <begin position="1"/>
        <end position="87"/>
    </location>
</feature>
<evidence type="ECO:0000259" key="7">
    <source>
        <dbReference type="PROSITE" id="PS50950"/>
    </source>
</evidence>
<evidence type="ECO:0000256" key="3">
    <source>
        <dbReference type="ARBA" id="ARBA00022833"/>
    </source>
</evidence>
<evidence type="ECO:0000256" key="1">
    <source>
        <dbReference type="ARBA" id="ARBA00022723"/>
    </source>
</evidence>
<evidence type="ECO:0000256" key="6">
    <source>
        <dbReference type="SAM" id="MobiDB-lite"/>
    </source>
</evidence>
<organism evidence="8 9">
    <name type="scientific">Mytilus coruscus</name>
    <name type="common">Sea mussel</name>
    <dbReference type="NCBI Taxonomy" id="42192"/>
    <lineage>
        <taxon>Eukaryota</taxon>
        <taxon>Metazoa</taxon>
        <taxon>Spiralia</taxon>
        <taxon>Lophotrochozoa</taxon>
        <taxon>Mollusca</taxon>
        <taxon>Bivalvia</taxon>
        <taxon>Autobranchia</taxon>
        <taxon>Pteriomorphia</taxon>
        <taxon>Mytilida</taxon>
        <taxon>Mytiloidea</taxon>
        <taxon>Mytilidae</taxon>
        <taxon>Mytilinae</taxon>
        <taxon>Mytilus</taxon>
    </lineage>
</organism>
<gene>
    <name evidence="8" type="ORF">MCOR_4746</name>
</gene>
<dbReference type="PANTHER" id="PTHR46927">
    <property type="entry name" value="AGAP005574-PA"/>
    <property type="match status" value="1"/>
</dbReference>
<dbReference type="SMART" id="SM00692">
    <property type="entry name" value="DM3"/>
    <property type="match status" value="1"/>
</dbReference>
<dbReference type="InterPro" id="IPR038441">
    <property type="entry name" value="THAP_Znf_sf"/>
</dbReference>
<keyword evidence="9" id="KW-1185">Reference proteome</keyword>
<keyword evidence="2 5" id="KW-0863">Zinc-finger</keyword>
<dbReference type="SUPFAM" id="SSF57716">
    <property type="entry name" value="Glucocorticoid receptor-like (DNA-binding domain)"/>
    <property type="match status" value="1"/>
</dbReference>
<dbReference type="InterPro" id="IPR052224">
    <property type="entry name" value="THAP_domain_protein"/>
</dbReference>
<dbReference type="SMART" id="SM00980">
    <property type="entry name" value="THAP"/>
    <property type="match status" value="1"/>
</dbReference>
<evidence type="ECO:0000313" key="8">
    <source>
        <dbReference type="EMBL" id="CAC5363249.1"/>
    </source>
</evidence>
<protein>
    <recommendedName>
        <fullName evidence="7">THAP-type domain-containing protein</fullName>
    </recommendedName>
</protein>
<keyword evidence="1" id="KW-0479">Metal-binding</keyword>
<dbReference type="Gene3D" id="6.20.210.20">
    <property type="entry name" value="THAP domain"/>
    <property type="match status" value="1"/>
</dbReference>
<sequence>MVYSYAFNSKTGSGQKIGLFEFPKDDRRRKQWTIKVKRKKFQPSNTLRLCAKHFSNDQLVVNPLFTASIGYKMKKLQLKPDAVPTIFYFSSPTKPQGTAMSAEDKKKRKSDGDFDEENLENRIEFFYTPITMQCPIDGCNAGRFGSKTKYQGHWDEKLLLNN</sequence>
<evidence type="ECO:0000256" key="4">
    <source>
        <dbReference type="ARBA" id="ARBA00023125"/>
    </source>
</evidence>
<name>A0A6J8A9F3_MYTCO</name>
<dbReference type="InterPro" id="IPR006612">
    <property type="entry name" value="THAP_Znf"/>
</dbReference>
<dbReference type="GO" id="GO:0008270">
    <property type="term" value="F:zinc ion binding"/>
    <property type="evidence" value="ECO:0007669"/>
    <property type="project" value="UniProtKB-KW"/>
</dbReference>
<evidence type="ECO:0000256" key="5">
    <source>
        <dbReference type="PROSITE-ProRule" id="PRU00309"/>
    </source>
</evidence>
<proteinExistence type="predicted"/>
<keyword evidence="3" id="KW-0862">Zinc</keyword>
<dbReference type="OrthoDB" id="6122312at2759"/>
<dbReference type="PROSITE" id="PS50950">
    <property type="entry name" value="ZF_THAP"/>
    <property type="match status" value="1"/>
</dbReference>
<feature type="region of interest" description="Disordered" evidence="6">
    <location>
        <begin position="93"/>
        <end position="114"/>
    </location>
</feature>
<accession>A0A6J8A9F3</accession>
<keyword evidence="4 5" id="KW-0238">DNA-binding</keyword>
<reference evidence="8 9" key="1">
    <citation type="submission" date="2020-06" db="EMBL/GenBank/DDBJ databases">
        <authorList>
            <person name="Li R."/>
            <person name="Bekaert M."/>
        </authorList>
    </citation>
    <scope>NUCLEOTIDE SEQUENCE [LARGE SCALE GENOMIC DNA]</scope>
    <source>
        <strain evidence="9">wild</strain>
    </source>
</reference>
<dbReference type="Proteomes" id="UP000507470">
    <property type="component" value="Unassembled WGS sequence"/>
</dbReference>
<dbReference type="AlphaFoldDB" id="A0A6J8A9F3"/>